<proteinExistence type="predicted"/>
<feature type="transmembrane region" description="Helical" evidence="1">
    <location>
        <begin position="12"/>
        <end position="41"/>
    </location>
</feature>
<name>A0A852TGS0_9BACI</name>
<reference evidence="3" key="1">
    <citation type="submission" date="2020-07" db="EMBL/GenBank/DDBJ databases">
        <authorList>
            <person name="Partida-Martinez L."/>
            <person name="Huntemann M."/>
            <person name="Clum A."/>
            <person name="Wang J."/>
            <person name="Palaniappan K."/>
            <person name="Ritter S."/>
            <person name="Chen I.-M."/>
            <person name="Stamatis D."/>
            <person name="Reddy T."/>
            <person name="O'Malley R."/>
            <person name="Daum C."/>
            <person name="Shapiro N."/>
            <person name="Ivanova N."/>
            <person name="Kyrpides N."/>
            <person name="Woyke T."/>
        </authorList>
    </citation>
    <scope>NUCLEOTIDE SEQUENCE [LARGE SCALE GENOMIC DNA]</scope>
    <source>
        <strain evidence="3">AT2.8</strain>
    </source>
</reference>
<gene>
    <name evidence="2" type="ORF">F4694_003716</name>
</gene>
<keyword evidence="1" id="KW-0472">Membrane</keyword>
<accession>A0A852TGS0</accession>
<comment type="caution">
    <text evidence="2">The sequence shown here is derived from an EMBL/GenBank/DDBJ whole genome shotgun (WGS) entry which is preliminary data.</text>
</comment>
<sequence>MSNGHSSCGILGLFLGFLTGVIWLLLVTLNVFTTLLGLLTLGALAPILNFVFGLIGFLVIIVFGLLIFKKVWRHYKK</sequence>
<reference evidence="3" key="2">
    <citation type="submission" date="2020-08" db="EMBL/GenBank/DDBJ databases">
        <title>The Agave Microbiome: Exploring the role of microbial communities in plant adaptations to desert environments.</title>
        <authorList>
            <person name="Partida-Martinez L.P."/>
        </authorList>
    </citation>
    <scope>NUCLEOTIDE SEQUENCE [LARGE SCALE GENOMIC DNA]</scope>
    <source>
        <strain evidence="3">AT2.8</strain>
    </source>
</reference>
<evidence type="ECO:0000313" key="2">
    <source>
        <dbReference type="EMBL" id="NYE06936.1"/>
    </source>
</evidence>
<feature type="transmembrane region" description="Helical" evidence="1">
    <location>
        <begin position="47"/>
        <end position="68"/>
    </location>
</feature>
<dbReference type="EMBL" id="JACCBX010000007">
    <property type="protein sequence ID" value="NYE06936.1"/>
    <property type="molecule type" value="Genomic_DNA"/>
</dbReference>
<keyword evidence="1" id="KW-1133">Transmembrane helix</keyword>
<evidence type="ECO:0000313" key="3">
    <source>
        <dbReference type="Proteomes" id="UP000548423"/>
    </source>
</evidence>
<protein>
    <submittedName>
        <fullName evidence="2">Tetrahydromethanopterin S-methyltransferase subunit E</fullName>
    </submittedName>
</protein>
<keyword evidence="1" id="KW-0812">Transmembrane</keyword>
<dbReference type="GO" id="GO:0008168">
    <property type="term" value="F:methyltransferase activity"/>
    <property type="evidence" value="ECO:0007669"/>
    <property type="project" value="UniProtKB-KW"/>
</dbReference>
<dbReference type="GO" id="GO:0032259">
    <property type="term" value="P:methylation"/>
    <property type="evidence" value="ECO:0007669"/>
    <property type="project" value="UniProtKB-KW"/>
</dbReference>
<dbReference type="Proteomes" id="UP000548423">
    <property type="component" value="Unassembled WGS sequence"/>
</dbReference>
<organism evidence="2 3">
    <name type="scientific">Neobacillus niacini</name>
    <dbReference type="NCBI Taxonomy" id="86668"/>
    <lineage>
        <taxon>Bacteria</taxon>
        <taxon>Bacillati</taxon>
        <taxon>Bacillota</taxon>
        <taxon>Bacilli</taxon>
        <taxon>Bacillales</taxon>
        <taxon>Bacillaceae</taxon>
        <taxon>Neobacillus</taxon>
    </lineage>
</organism>
<evidence type="ECO:0000256" key="1">
    <source>
        <dbReference type="SAM" id="Phobius"/>
    </source>
</evidence>
<dbReference type="AlphaFoldDB" id="A0A852TGS0"/>